<gene>
    <name evidence="3" type="ORF">SAMN06265350_10657</name>
</gene>
<evidence type="ECO:0000313" key="3">
    <source>
        <dbReference type="EMBL" id="SMO67904.1"/>
    </source>
</evidence>
<evidence type="ECO:0000256" key="2">
    <source>
        <dbReference type="SAM" id="Phobius"/>
    </source>
</evidence>
<keyword evidence="2" id="KW-1133">Transmembrane helix</keyword>
<keyword evidence="2" id="KW-0472">Membrane</keyword>
<dbReference type="Proteomes" id="UP000315971">
    <property type="component" value="Unassembled WGS sequence"/>
</dbReference>
<keyword evidence="4" id="KW-1185">Reference proteome</keyword>
<protein>
    <submittedName>
        <fullName evidence="3">Uncharacterized protein</fullName>
    </submittedName>
</protein>
<dbReference type="AlphaFoldDB" id="A0A521D882"/>
<evidence type="ECO:0000313" key="4">
    <source>
        <dbReference type="Proteomes" id="UP000315971"/>
    </source>
</evidence>
<feature type="compositionally biased region" description="Polar residues" evidence="1">
    <location>
        <begin position="131"/>
        <end position="142"/>
    </location>
</feature>
<feature type="region of interest" description="Disordered" evidence="1">
    <location>
        <begin position="117"/>
        <end position="154"/>
    </location>
</feature>
<dbReference type="EMBL" id="FXSZ01000006">
    <property type="protein sequence ID" value="SMO67904.1"/>
    <property type="molecule type" value="Genomic_DNA"/>
</dbReference>
<reference evidence="3 4" key="1">
    <citation type="submission" date="2017-05" db="EMBL/GenBank/DDBJ databases">
        <authorList>
            <person name="Varghese N."/>
            <person name="Submissions S."/>
        </authorList>
    </citation>
    <scope>NUCLEOTIDE SEQUENCE [LARGE SCALE GENOMIC DNA]</scope>
    <source>
        <strain evidence="3 4">DSM 21342</strain>
    </source>
</reference>
<accession>A0A521D882</accession>
<evidence type="ECO:0000256" key="1">
    <source>
        <dbReference type="SAM" id="MobiDB-lite"/>
    </source>
</evidence>
<sequence length="154" mass="16900">MKVSSNLTTIYLTSCSKAVIKTTALICFVKAMFNASLITVTTAGLLSALFLFQKHEIVPLPEVFKSTPIVIDKTYRIEPEPFAAEKLKVEQILPKETVKNLEPKIVIEDVKPEDQKMATVDELKGKESGAKTESNPTGSDVASVSPEKKTDQVM</sequence>
<dbReference type="RefSeq" id="WP_142603981.1">
    <property type="nucleotide sequence ID" value="NZ_FXSZ01000006.1"/>
</dbReference>
<organism evidence="3 4">
    <name type="scientific">Solitalea koreensis</name>
    <dbReference type="NCBI Taxonomy" id="543615"/>
    <lineage>
        <taxon>Bacteria</taxon>
        <taxon>Pseudomonadati</taxon>
        <taxon>Bacteroidota</taxon>
        <taxon>Sphingobacteriia</taxon>
        <taxon>Sphingobacteriales</taxon>
        <taxon>Sphingobacteriaceae</taxon>
        <taxon>Solitalea</taxon>
    </lineage>
</organism>
<proteinExistence type="predicted"/>
<keyword evidence="2" id="KW-0812">Transmembrane</keyword>
<feature type="transmembrane region" description="Helical" evidence="2">
    <location>
        <begin position="31"/>
        <end position="52"/>
    </location>
</feature>
<feature type="compositionally biased region" description="Basic and acidic residues" evidence="1">
    <location>
        <begin position="117"/>
        <end position="130"/>
    </location>
</feature>
<name>A0A521D882_9SPHI</name>